<keyword evidence="2" id="KW-0560">Oxidoreductase</keyword>
<dbReference type="PANTHER" id="PTHR48106">
    <property type="entry name" value="QUINONE OXIDOREDUCTASE PIG3-RELATED"/>
    <property type="match status" value="1"/>
</dbReference>
<evidence type="ECO:0000256" key="2">
    <source>
        <dbReference type="ARBA" id="ARBA00023002"/>
    </source>
</evidence>
<keyword evidence="5" id="KW-1185">Reference proteome</keyword>
<dbReference type="CDD" id="cd05289">
    <property type="entry name" value="MDR_like_2"/>
    <property type="match status" value="1"/>
</dbReference>
<dbReference type="SUPFAM" id="SSF51735">
    <property type="entry name" value="NAD(P)-binding Rossmann-fold domains"/>
    <property type="match status" value="1"/>
</dbReference>
<keyword evidence="1" id="KW-0521">NADP</keyword>
<dbReference type="InterPro" id="IPR036291">
    <property type="entry name" value="NAD(P)-bd_dom_sf"/>
</dbReference>
<gene>
    <name evidence="4" type="ordered locus">AciPR4_4197</name>
</gene>
<dbReference type="Pfam" id="PF13602">
    <property type="entry name" value="ADH_zinc_N_2"/>
    <property type="match status" value="1"/>
</dbReference>
<evidence type="ECO:0000256" key="1">
    <source>
        <dbReference type="ARBA" id="ARBA00022857"/>
    </source>
</evidence>
<protein>
    <submittedName>
        <fullName evidence="4">Alcohol dehydrogenase GroES domain protein</fullName>
    </submittedName>
</protein>
<dbReference type="eggNOG" id="COG0604">
    <property type="taxonomic scope" value="Bacteria"/>
</dbReference>
<name>E8V651_TERSS</name>
<dbReference type="Gene3D" id="3.90.180.10">
    <property type="entry name" value="Medium-chain alcohol dehydrogenases, catalytic domain"/>
    <property type="match status" value="1"/>
</dbReference>
<dbReference type="SUPFAM" id="SSF50129">
    <property type="entry name" value="GroES-like"/>
    <property type="match status" value="1"/>
</dbReference>
<dbReference type="EMBL" id="CP002467">
    <property type="protein sequence ID" value="ADV84942.1"/>
    <property type="molecule type" value="Genomic_DNA"/>
</dbReference>
<sequence>MKAVLLYEFGGPEKLKYVTDAHDPEIAPHEILIASTAVGVNPIDYKMRNGSAQARSPISFPAILGRDVSGIVRAIGSEVSGVAVGDRVMALTHHTYAELVVAQAGEVTHVPEGLDLVQAAALPLVALTGDQLVRFGAKVQSGQTVLITGALGSVGRAAIHTAKKLGAHVIAGVRKHSLEAAKELGADTVLALDDPEALEKLGFVDAVADTVGGHTADILMTHVKQGGVFGTVVTPIPDHTLNPTIELNHIMSQPDSTRVREFAEDLRDGKFILPIDRMIALAEATEAHIALEKEHVSGKVLLLVL</sequence>
<dbReference type="GO" id="GO:0070402">
    <property type="term" value="F:NADPH binding"/>
    <property type="evidence" value="ECO:0007669"/>
    <property type="project" value="TreeGrafter"/>
</dbReference>
<dbReference type="Pfam" id="PF08240">
    <property type="entry name" value="ADH_N"/>
    <property type="match status" value="1"/>
</dbReference>
<dbReference type="HOGENOM" id="CLU_026673_3_3_0"/>
<evidence type="ECO:0000313" key="5">
    <source>
        <dbReference type="Proteomes" id="UP000006844"/>
    </source>
</evidence>
<dbReference type="Proteomes" id="UP000006844">
    <property type="component" value="Chromosome"/>
</dbReference>
<dbReference type="KEGG" id="tsa:AciPR4_4197"/>
<accession>E8V651</accession>
<dbReference type="InterPro" id="IPR013154">
    <property type="entry name" value="ADH-like_N"/>
</dbReference>
<dbReference type="STRING" id="401053.AciPR4_4197"/>
<dbReference type="InterPro" id="IPR011032">
    <property type="entry name" value="GroES-like_sf"/>
</dbReference>
<feature type="domain" description="Enoyl reductase (ER)" evidence="3">
    <location>
        <begin position="10"/>
        <end position="302"/>
    </location>
</feature>
<dbReference type="Gene3D" id="3.40.50.720">
    <property type="entry name" value="NAD(P)-binding Rossmann-like Domain"/>
    <property type="match status" value="1"/>
</dbReference>
<dbReference type="SMART" id="SM00829">
    <property type="entry name" value="PKS_ER"/>
    <property type="match status" value="1"/>
</dbReference>
<organism evidence="4 5">
    <name type="scientific">Terriglobus saanensis (strain ATCC BAA-1853 / DSM 23119 / SP1PR4)</name>
    <dbReference type="NCBI Taxonomy" id="401053"/>
    <lineage>
        <taxon>Bacteria</taxon>
        <taxon>Pseudomonadati</taxon>
        <taxon>Acidobacteriota</taxon>
        <taxon>Terriglobia</taxon>
        <taxon>Terriglobales</taxon>
        <taxon>Acidobacteriaceae</taxon>
        <taxon>Terriglobus</taxon>
    </lineage>
</organism>
<dbReference type="AlphaFoldDB" id="E8V651"/>
<dbReference type="GO" id="GO:0016651">
    <property type="term" value="F:oxidoreductase activity, acting on NAD(P)H"/>
    <property type="evidence" value="ECO:0007669"/>
    <property type="project" value="TreeGrafter"/>
</dbReference>
<evidence type="ECO:0000259" key="3">
    <source>
        <dbReference type="SMART" id="SM00829"/>
    </source>
</evidence>
<evidence type="ECO:0000313" key="4">
    <source>
        <dbReference type="EMBL" id="ADV84942.1"/>
    </source>
</evidence>
<proteinExistence type="predicted"/>
<dbReference type="InterPro" id="IPR020843">
    <property type="entry name" value="ER"/>
</dbReference>
<dbReference type="RefSeq" id="WP_013570672.1">
    <property type="nucleotide sequence ID" value="NC_014963.1"/>
</dbReference>
<reference evidence="4 5" key="1">
    <citation type="journal article" date="2012" name="Stand. Genomic Sci.">
        <title>Complete genome sequence of Terriglobus saanensis type strain SP1PR4(T), an Acidobacteria from tundra soil.</title>
        <authorList>
            <person name="Rawat S.R."/>
            <person name="Mannisto M.K."/>
            <person name="Starovoytov V."/>
            <person name="Goodwin L."/>
            <person name="Nolan M."/>
            <person name="Hauser L."/>
            <person name="Land M."/>
            <person name="Davenport K.W."/>
            <person name="Woyke T."/>
            <person name="Haggblom M.M."/>
        </authorList>
    </citation>
    <scope>NUCLEOTIDE SEQUENCE</scope>
    <source>
        <strain evidence="5">ATCC BAA-1853 / DSM 23119 / SP1PR4</strain>
    </source>
</reference>
<dbReference type="OrthoDB" id="9792162at2"/>